<dbReference type="GO" id="GO:0032299">
    <property type="term" value="C:ribonuclease H2 complex"/>
    <property type="evidence" value="ECO:0007669"/>
    <property type="project" value="InterPro"/>
</dbReference>
<name>A0A8B7YF64_ACAPL</name>
<dbReference type="Proteomes" id="UP000694845">
    <property type="component" value="Unplaced"/>
</dbReference>
<dbReference type="CDD" id="cd09271">
    <property type="entry name" value="RNase_H2-C"/>
    <property type="match status" value="1"/>
</dbReference>
<dbReference type="OMA" id="SQFTYWN"/>
<dbReference type="GO" id="GO:0006401">
    <property type="term" value="P:RNA catabolic process"/>
    <property type="evidence" value="ECO:0007669"/>
    <property type="project" value="InterPro"/>
</dbReference>
<dbReference type="PANTHER" id="PTHR47063:SF1">
    <property type="entry name" value="RIBONUCLEASE H2 SUBUNIT C"/>
    <property type="match status" value="1"/>
</dbReference>
<dbReference type="Pfam" id="PF08615">
    <property type="entry name" value="RNase_H2_suC"/>
    <property type="match status" value="1"/>
</dbReference>
<dbReference type="PANTHER" id="PTHR47063">
    <property type="entry name" value="RIBONUCLEASE H2 SUBUNIT C"/>
    <property type="match status" value="1"/>
</dbReference>
<dbReference type="RefSeq" id="XP_022091030.1">
    <property type="nucleotide sequence ID" value="XM_022235338.1"/>
</dbReference>
<evidence type="ECO:0000313" key="1">
    <source>
        <dbReference type="Proteomes" id="UP000694845"/>
    </source>
</evidence>
<dbReference type="OrthoDB" id="6222486at2759"/>
<dbReference type="KEGG" id="aplc:110979494"/>
<dbReference type="InterPro" id="IPR052863">
    <property type="entry name" value="RNase_H2_subunit_C"/>
</dbReference>
<keyword evidence="1" id="KW-1185">Reference proteome</keyword>
<reference evidence="2" key="1">
    <citation type="submission" date="2025-08" db="UniProtKB">
        <authorList>
            <consortium name="RefSeq"/>
        </authorList>
    </citation>
    <scope>IDENTIFICATION</scope>
</reference>
<sequence>MSLFLSKKSVADSSPADVHLLGCNVEHTGGAKVTEFFNSVIRKKGNENDLSATFRGRTLCGQVLNVPTGFTGLVLKENQRPFMEEEDRTLQATHQFDKFTYWNLEMTPSINDAVVKAMMWPEIAEAIHTSGDTNGSQESVKGQR</sequence>
<protein>
    <submittedName>
        <fullName evidence="2">Ribonuclease H2 subunit C-like</fullName>
    </submittedName>
</protein>
<dbReference type="GeneID" id="110979494"/>
<accession>A0A8B7YF64</accession>
<dbReference type="InterPro" id="IPR013924">
    <property type="entry name" value="RNase_H2_suC"/>
</dbReference>
<organism evidence="1 2">
    <name type="scientific">Acanthaster planci</name>
    <name type="common">Crown-of-thorns starfish</name>
    <dbReference type="NCBI Taxonomy" id="133434"/>
    <lineage>
        <taxon>Eukaryota</taxon>
        <taxon>Metazoa</taxon>
        <taxon>Echinodermata</taxon>
        <taxon>Eleutherozoa</taxon>
        <taxon>Asterozoa</taxon>
        <taxon>Asteroidea</taxon>
        <taxon>Valvatacea</taxon>
        <taxon>Valvatida</taxon>
        <taxon>Acanthasteridae</taxon>
        <taxon>Acanthaster</taxon>
    </lineage>
</organism>
<dbReference type="Gene3D" id="2.40.128.680">
    <property type="match status" value="1"/>
</dbReference>
<proteinExistence type="predicted"/>
<evidence type="ECO:0000313" key="2">
    <source>
        <dbReference type="RefSeq" id="XP_022091030.1"/>
    </source>
</evidence>
<dbReference type="AlphaFoldDB" id="A0A8B7YF64"/>
<gene>
    <name evidence="2" type="primary">LOC110979494</name>
</gene>